<organism evidence="1 2">
    <name type="scientific">Pseudofrankia inefficax (strain DSM 45817 / CECT 9037 / DDB 130130 / EuI1c)</name>
    <name type="common">Frankia inefficax</name>
    <dbReference type="NCBI Taxonomy" id="298654"/>
    <lineage>
        <taxon>Bacteria</taxon>
        <taxon>Bacillati</taxon>
        <taxon>Actinomycetota</taxon>
        <taxon>Actinomycetes</taxon>
        <taxon>Frankiales</taxon>
        <taxon>Frankiaceae</taxon>
        <taxon>Pseudofrankia</taxon>
    </lineage>
</organism>
<gene>
    <name evidence="1" type="ordered locus">FraEuI1c_6438</name>
</gene>
<reference evidence="1 2" key="1">
    <citation type="submission" date="2010-10" db="EMBL/GenBank/DDBJ databases">
        <title>Complete sequence of Frankia sp. EuI1c.</title>
        <authorList>
            <consortium name="US DOE Joint Genome Institute"/>
            <person name="Lucas S."/>
            <person name="Copeland A."/>
            <person name="Lapidus A."/>
            <person name="Cheng J.-F."/>
            <person name="Bruce D."/>
            <person name="Goodwin L."/>
            <person name="Pitluck S."/>
            <person name="Chertkov O."/>
            <person name="Detter J.C."/>
            <person name="Han C."/>
            <person name="Tapia R."/>
            <person name="Land M."/>
            <person name="Hauser L."/>
            <person name="Jeffries C."/>
            <person name="Kyrpides N."/>
            <person name="Ivanova N."/>
            <person name="Mikhailova N."/>
            <person name="Beauchemin N."/>
            <person name="Sen A."/>
            <person name="Sur S.A."/>
            <person name="Gtari M."/>
            <person name="Wall L."/>
            <person name="Tisa L."/>
            <person name="Woyke T."/>
        </authorList>
    </citation>
    <scope>NUCLEOTIDE SEQUENCE [LARGE SCALE GENOMIC DNA]</scope>
    <source>
        <strain evidence="2">DSM 45817 / CECT 9037 / EuI1c</strain>
    </source>
</reference>
<protein>
    <submittedName>
        <fullName evidence="1">Xre family DNA-binding protein</fullName>
    </submittedName>
</protein>
<keyword evidence="2" id="KW-1185">Reference proteome</keyword>
<dbReference type="Proteomes" id="UP000002484">
    <property type="component" value="Chromosome"/>
</dbReference>
<dbReference type="EMBL" id="CP002299">
    <property type="protein sequence ID" value="ADP84419.1"/>
    <property type="molecule type" value="Genomic_DNA"/>
</dbReference>
<dbReference type="AlphaFoldDB" id="E3J755"/>
<proteinExistence type="predicted"/>
<evidence type="ECO:0000313" key="2">
    <source>
        <dbReference type="Proteomes" id="UP000002484"/>
    </source>
</evidence>
<keyword evidence="1" id="KW-0238">DNA-binding</keyword>
<dbReference type="KEGG" id="fri:FraEuI1c_6438"/>
<evidence type="ECO:0000313" key="1">
    <source>
        <dbReference type="EMBL" id="ADP84419.1"/>
    </source>
</evidence>
<sequence length="190" mass="20516">MSADELTLLPLIMSAACTRPVALSELVAPDVWVRVGDRAMPGSDIAAIWAGGMPLRGRNVPGTLQDLISEQADAEAARPDFDRLVALGAFGEHDGEELRGLWATGASLAEERAATRLSERPRVVAYLARAVWGASLDEERDRIVAERDPDASPDRRRALRGQVNRELVEVLAAEIARREKPATESAAPTT</sequence>
<accession>E3J755</accession>
<dbReference type="HOGENOM" id="CLU_1426092_0_0_11"/>
<name>E3J755_PSEI1</name>
<dbReference type="GO" id="GO:0003677">
    <property type="term" value="F:DNA binding"/>
    <property type="evidence" value="ECO:0007669"/>
    <property type="project" value="UniProtKB-KW"/>
</dbReference>
<dbReference type="InParanoid" id="E3J755"/>